<dbReference type="InterPro" id="IPR015803">
    <property type="entry name" value="Cys-tRNA-ligase"/>
</dbReference>
<dbReference type="SUPFAM" id="SSF47323">
    <property type="entry name" value="Anticodon-binding domain of a subclass of class I aminoacyl-tRNA synthetases"/>
    <property type="match status" value="1"/>
</dbReference>
<dbReference type="InterPro" id="IPR024909">
    <property type="entry name" value="Cys-tRNA/MSH_ligase"/>
</dbReference>
<dbReference type="PANTHER" id="PTHR10890:SF30">
    <property type="entry name" value="CYSTEINE--TRNA LIGASE"/>
    <property type="match status" value="1"/>
</dbReference>
<evidence type="ECO:0000256" key="1">
    <source>
        <dbReference type="ARBA" id="ARBA00001947"/>
    </source>
</evidence>
<organism evidence="15">
    <name type="scientific">freshwater metagenome</name>
    <dbReference type="NCBI Taxonomy" id="449393"/>
    <lineage>
        <taxon>unclassified sequences</taxon>
        <taxon>metagenomes</taxon>
        <taxon>ecological metagenomes</taxon>
    </lineage>
</organism>
<evidence type="ECO:0000313" key="14">
    <source>
        <dbReference type="EMBL" id="CAB4557513.1"/>
    </source>
</evidence>
<dbReference type="PRINTS" id="PR00983">
    <property type="entry name" value="TRNASYNTHCYS"/>
</dbReference>
<evidence type="ECO:0000256" key="5">
    <source>
        <dbReference type="ARBA" id="ARBA00022598"/>
    </source>
</evidence>
<proteinExistence type="inferred from homology"/>
<dbReference type="GO" id="GO:0046872">
    <property type="term" value="F:metal ion binding"/>
    <property type="evidence" value="ECO:0007669"/>
    <property type="project" value="UniProtKB-KW"/>
</dbReference>
<feature type="domain" description="Cysteinyl-tRNA synthetase class Ia DALR" evidence="13">
    <location>
        <begin position="343"/>
        <end position="408"/>
    </location>
</feature>
<dbReference type="HAMAP" id="MF_00041">
    <property type="entry name" value="Cys_tRNA_synth"/>
    <property type="match status" value="1"/>
</dbReference>
<dbReference type="AlphaFoldDB" id="A0A6J7P2Y0"/>
<evidence type="ECO:0000256" key="6">
    <source>
        <dbReference type="ARBA" id="ARBA00022723"/>
    </source>
</evidence>
<dbReference type="InterPro" id="IPR015273">
    <property type="entry name" value="Cys-tRNA-synt_Ia_DALR"/>
</dbReference>
<dbReference type="InterPro" id="IPR032678">
    <property type="entry name" value="tRNA-synt_1_cat_dom"/>
</dbReference>
<dbReference type="SUPFAM" id="SSF52374">
    <property type="entry name" value="Nucleotidylyl transferase"/>
    <property type="match status" value="1"/>
</dbReference>
<evidence type="ECO:0000256" key="10">
    <source>
        <dbReference type="ARBA" id="ARBA00022917"/>
    </source>
</evidence>
<keyword evidence="11" id="KW-0030">Aminoacyl-tRNA synthetase</keyword>
<evidence type="ECO:0000256" key="8">
    <source>
        <dbReference type="ARBA" id="ARBA00022833"/>
    </source>
</evidence>
<dbReference type="Pfam" id="PF09190">
    <property type="entry name" value="DALR_2"/>
    <property type="match status" value="1"/>
</dbReference>
<sequence length="453" mass="49337">MLNLYDTATQSVKTLALREPGKVGIYLCGPTVYGPPHLGHGRATLVYDILRRYLTWSGLEVRLVSNITDIDDKIIDRANRENRAWEDITHKCENVWFEAMGKLGVLRPDEVPHATDYVDQMVSMISALIERDAAYVTDDGVYLNVKSVPDYGLLAHQSLDDMLSGGGDREVLGASNKKNPADFALWKFSKPGEPAWSAPWGDGRPGWHSECVVMSLELLGEGFDLHCGGADLRFPHHENERAQAVALGKTFAKHWMHNGFVVDLEGEKMSKSLGNVANLLDLLEHYDARAYRMLLLQTHYRSPVRVGQDNIDACVTALAGLDSFAARTSAHSAGTPDIEVVQNFRTAMDNDLDTTAAMALVFDSVRRANAAMDAGDVATVSSVRAAVIEILGALGLELSIGDDIDAEIVAKGVALDAARAAKDFAAADSIRNELQAAGYVVETTKDGTRVRRG</sequence>
<dbReference type="GO" id="GO:0006423">
    <property type="term" value="P:cysteinyl-tRNA aminoacylation"/>
    <property type="evidence" value="ECO:0007669"/>
    <property type="project" value="InterPro"/>
</dbReference>
<dbReference type="InterPro" id="IPR009080">
    <property type="entry name" value="tRNAsynth_Ia_anticodon-bd"/>
</dbReference>
<dbReference type="SMART" id="SM00840">
    <property type="entry name" value="DALR_2"/>
    <property type="match status" value="1"/>
</dbReference>
<dbReference type="InterPro" id="IPR014729">
    <property type="entry name" value="Rossmann-like_a/b/a_fold"/>
</dbReference>
<dbReference type="EMBL" id="CAFBPC010000014">
    <property type="protein sequence ID" value="CAB4997473.1"/>
    <property type="molecule type" value="Genomic_DNA"/>
</dbReference>
<dbReference type="Pfam" id="PF23493">
    <property type="entry name" value="CysS_C"/>
    <property type="match status" value="1"/>
</dbReference>
<keyword evidence="9" id="KW-0067">ATP-binding</keyword>
<dbReference type="EC" id="6.1.1.16" evidence="3"/>
<evidence type="ECO:0000259" key="13">
    <source>
        <dbReference type="SMART" id="SM00840"/>
    </source>
</evidence>
<keyword evidence="8" id="KW-0862">Zinc</keyword>
<evidence type="ECO:0000313" key="15">
    <source>
        <dbReference type="EMBL" id="CAB4997473.1"/>
    </source>
</evidence>
<dbReference type="GO" id="GO:0005524">
    <property type="term" value="F:ATP binding"/>
    <property type="evidence" value="ECO:0007669"/>
    <property type="project" value="UniProtKB-KW"/>
</dbReference>
<protein>
    <recommendedName>
        <fullName evidence="3">cysteine--tRNA ligase</fullName>
        <ecNumber evidence="3">6.1.1.16</ecNumber>
    </recommendedName>
    <alternativeName>
        <fullName evidence="12">Cysteinyl-tRNA synthetase</fullName>
    </alternativeName>
</protein>
<dbReference type="PANTHER" id="PTHR10890">
    <property type="entry name" value="CYSTEINYL-TRNA SYNTHETASE"/>
    <property type="match status" value="1"/>
</dbReference>
<dbReference type="Gene3D" id="1.20.120.1910">
    <property type="entry name" value="Cysteine-tRNA ligase, C-terminal anti-codon recognition domain"/>
    <property type="match status" value="1"/>
</dbReference>
<dbReference type="InterPro" id="IPR056411">
    <property type="entry name" value="CysS_C"/>
</dbReference>
<evidence type="ECO:0000256" key="11">
    <source>
        <dbReference type="ARBA" id="ARBA00023146"/>
    </source>
</evidence>
<dbReference type="GO" id="GO:0005829">
    <property type="term" value="C:cytosol"/>
    <property type="evidence" value="ECO:0007669"/>
    <property type="project" value="TreeGrafter"/>
</dbReference>
<reference evidence="15" key="1">
    <citation type="submission" date="2020-05" db="EMBL/GenBank/DDBJ databases">
        <authorList>
            <person name="Chiriac C."/>
            <person name="Salcher M."/>
            <person name="Ghai R."/>
            <person name="Kavagutti S V."/>
        </authorList>
    </citation>
    <scope>NUCLEOTIDE SEQUENCE</scope>
</reference>
<keyword evidence="5" id="KW-0436">Ligase</keyword>
<keyword evidence="7" id="KW-0547">Nucleotide-binding</keyword>
<evidence type="ECO:0000256" key="7">
    <source>
        <dbReference type="ARBA" id="ARBA00022741"/>
    </source>
</evidence>
<dbReference type="Pfam" id="PF01406">
    <property type="entry name" value="tRNA-synt_1e"/>
    <property type="match status" value="1"/>
</dbReference>
<evidence type="ECO:0000256" key="2">
    <source>
        <dbReference type="ARBA" id="ARBA00005594"/>
    </source>
</evidence>
<dbReference type="Gene3D" id="3.40.50.620">
    <property type="entry name" value="HUPs"/>
    <property type="match status" value="1"/>
</dbReference>
<comment type="similarity">
    <text evidence="2">Belongs to the class-I aminoacyl-tRNA synthetase family.</text>
</comment>
<name>A0A6J7P2Y0_9ZZZZ</name>
<accession>A0A6J7P2Y0</accession>
<dbReference type="GO" id="GO:0004817">
    <property type="term" value="F:cysteine-tRNA ligase activity"/>
    <property type="evidence" value="ECO:0007669"/>
    <property type="project" value="UniProtKB-EC"/>
</dbReference>
<keyword evidence="4" id="KW-0963">Cytoplasm</keyword>
<keyword evidence="10" id="KW-0648">Protein biosynthesis</keyword>
<gene>
    <name evidence="14" type="ORF">UFOPK1619_00158</name>
    <name evidence="15" type="ORF">UFOPK4057_00114</name>
</gene>
<keyword evidence="6" id="KW-0479">Metal-binding</keyword>
<dbReference type="EMBL" id="CAEZTI010000015">
    <property type="protein sequence ID" value="CAB4557513.1"/>
    <property type="molecule type" value="Genomic_DNA"/>
</dbReference>
<dbReference type="NCBIfam" id="TIGR00435">
    <property type="entry name" value="cysS"/>
    <property type="match status" value="1"/>
</dbReference>
<evidence type="ECO:0000256" key="4">
    <source>
        <dbReference type="ARBA" id="ARBA00022490"/>
    </source>
</evidence>
<comment type="cofactor">
    <cofactor evidence="1">
        <name>Zn(2+)</name>
        <dbReference type="ChEBI" id="CHEBI:29105"/>
    </cofactor>
</comment>
<evidence type="ECO:0000256" key="3">
    <source>
        <dbReference type="ARBA" id="ARBA00012832"/>
    </source>
</evidence>
<evidence type="ECO:0000256" key="9">
    <source>
        <dbReference type="ARBA" id="ARBA00022840"/>
    </source>
</evidence>
<evidence type="ECO:0000256" key="12">
    <source>
        <dbReference type="ARBA" id="ARBA00031499"/>
    </source>
</evidence>